<evidence type="ECO:0000313" key="6">
    <source>
        <dbReference type="Proteomes" id="UP000507245"/>
    </source>
</evidence>
<feature type="compositionally biased region" description="Polar residues" evidence="3">
    <location>
        <begin position="167"/>
        <end position="189"/>
    </location>
</feature>
<dbReference type="SUPFAM" id="SSF49599">
    <property type="entry name" value="TRAF domain-like"/>
    <property type="match status" value="1"/>
</dbReference>
<feature type="coiled-coil region" evidence="2">
    <location>
        <begin position="336"/>
        <end position="377"/>
    </location>
</feature>
<evidence type="ECO:0000256" key="2">
    <source>
        <dbReference type="SAM" id="Coils"/>
    </source>
</evidence>
<dbReference type="Pfam" id="PF22486">
    <property type="entry name" value="MATH_2"/>
    <property type="match status" value="1"/>
</dbReference>
<dbReference type="InterPro" id="IPR008974">
    <property type="entry name" value="TRAF-like"/>
</dbReference>
<evidence type="ECO:0000259" key="4">
    <source>
        <dbReference type="PROSITE" id="PS50144"/>
    </source>
</evidence>
<feature type="region of interest" description="Disordered" evidence="3">
    <location>
        <begin position="150"/>
        <end position="190"/>
    </location>
</feature>
<dbReference type="Gene3D" id="2.60.210.10">
    <property type="entry name" value="Apoptosis, Tumor Necrosis Factor Receptor Associated Protein 2, Chain A"/>
    <property type="match status" value="1"/>
</dbReference>
<dbReference type="SMART" id="SM00061">
    <property type="entry name" value="MATH"/>
    <property type="match status" value="1"/>
</dbReference>
<dbReference type="PANTHER" id="PTHR46236:SF35">
    <property type="entry name" value="MATH DOMAIN-CONTAINING PROTEIN"/>
    <property type="match status" value="1"/>
</dbReference>
<evidence type="ECO:0000313" key="5">
    <source>
        <dbReference type="EMBL" id="CAB4298985.1"/>
    </source>
</evidence>
<dbReference type="FunFam" id="2.60.210.10:FF:000005">
    <property type="entry name" value="Ubiquitin carboxyl-terminal hydrolase 13"/>
    <property type="match status" value="1"/>
</dbReference>
<dbReference type="InterPro" id="IPR002083">
    <property type="entry name" value="MATH/TRAF_dom"/>
</dbReference>
<dbReference type="PROSITE" id="PS50144">
    <property type="entry name" value="MATH"/>
    <property type="match status" value="1"/>
</dbReference>
<feature type="compositionally biased region" description="Polar residues" evidence="3">
    <location>
        <begin position="150"/>
        <end position="159"/>
    </location>
</feature>
<dbReference type="AlphaFoldDB" id="A0A6J5WG03"/>
<dbReference type="EMBL" id="CAEKKB010000002">
    <property type="protein sequence ID" value="CAB4298985.1"/>
    <property type="molecule type" value="Genomic_DNA"/>
</dbReference>
<evidence type="ECO:0000256" key="1">
    <source>
        <dbReference type="ARBA" id="ARBA00023054"/>
    </source>
</evidence>
<dbReference type="PANTHER" id="PTHR46236">
    <property type="entry name" value="TRAF-LIKE SUPERFAMILY PROTEIN"/>
    <property type="match status" value="1"/>
</dbReference>
<sequence length="428" mass="49155">MENQQVGELVSETFTWTIENFSKLKNQKLYSEVFLIGDWKWRILIFPKGNNVKQLSVYLEVVDASDLPFLWTRYAEFSLTVVNQLNSNKSITKDSKHGFNSSESDWGFTSFMALSELCDSNKGFLRNDKCIIEADVSVRKVDIKILEDQGTGSSATIEPSEQEDQGQEPSSVDSVQVPHSSVTTPSSEQVVAFQDAPSSRQVFIEPTDSYVDPSIVKVHDKVPFTPVGKLMDFRGLGKIEKVFVPLLEEVCSWHPSLVECQKKRSRTFIEWAFTALGRVLHFLKTTKVKDMTEDACEHLQLLWEELETFKFDLAWLEPSVQTALNLKKLVERAGQVQKQREDVDALEIEVKRLKARLAVAEIDLEVAKRDLAKAESLTDKLLAWHEKLVAWELSIHEFSMRERKSCDFQKRRWKEMEEYGSKLQGFQE</sequence>
<dbReference type="InterPro" id="IPR050804">
    <property type="entry name" value="MCC"/>
</dbReference>
<accession>A0A6J5WG03</accession>
<name>A0A6J5WG03_PRUAR</name>
<evidence type="ECO:0000256" key="3">
    <source>
        <dbReference type="SAM" id="MobiDB-lite"/>
    </source>
</evidence>
<keyword evidence="1 2" id="KW-0175">Coiled coil</keyword>
<dbReference type="OrthoDB" id="2116871at2759"/>
<feature type="domain" description="MATH" evidence="4">
    <location>
        <begin position="11"/>
        <end position="136"/>
    </location>
</feature>
<reference evidence="6" key="1">
    <citation type="journal article" date="2020" name="Genome Biol.">
        <title>Gamete binning: chromosome-level and haplotype-resolved genome assembly enabled by high-throughput single-cell sequencing of gamete genomes.</title>
        <authorList>
            <person name="Campoy J.A."/>
            <person name="Sun H."/>
            <person name="Goel M."/>
            <person name="Jiao W.-B."/>
            <person name="Folz-Donahue K."/>
            <person name="Wang N."/>
            <person name="Rubio M."/>
            <person name="Liu C."/>
            <person name="Kukat C."/>
            <person name="Ruiz D."/>
            <person name="Huettel B."/>
            <person name="Schneeberger K."/>
        </authorList>
    </citation>
    <scope>NUCLEOTIDE SEQUENCE [LARGE SCALE GENOMIC DNA]</scope>
    <source>
        <strain evidence="6">cv. Rojo Pasion</strain>
    </source>
</reference>
<gene>
    <name evidence="5" type="ORF">ORAREDHAP_LOCUS12062</name>
</gene>
<organism evidence="5 6">
    <name type="scientific">Prunus armeniaca</name>
    <name type="common">Apricot</name>
    <name type="synonym">Armeniaca vulgaris</name>
    <dbReference type="NCBI Taxonomy" id="36596"/>
    <lineage>
        <taxon>Eukaryota</taxon>
        <taxon>Viridiplantae</taxon>
        <taxon>Streptophyta</taxon>
        <taxon>Embryophyta</taxon>
        <taxon>Tracheophyta</taxon>
        <taxon>Spermatophyta</taxon>
        <taxon>Magnoliopsida</taxon>
        <taxon>eudicotyledons</taxon>
        <taxon>Gunneridae</taxon>
        <taxon>Pentapetalae</taxon>
        <taxon>rosids</taxon>
        <taxon>fabids</taxon>
        <taxon>Rosales</taxon>
        <taxon>Rosaceae</taxon>
        <taxon>Amygdaloideae</taxon>
        <taxon>Amygdaleae</taxon>
        <taxon>Prunus</taxon>
    </lineage>
</organism>
<protein>
    <recommendedName>
        <fullName evidence="4">MATH domain-containing protein</fullName>
    </recommendedName>
</protein>
<keyword evidence="6" id="KW-1185">Reference proteome</keyword>
<dbReference type="Proteomes" id="UP000507245">
    <property type="component" value="Unassembled WGS sequence"/>
</dbReference>
<proteinExistence type="predicted"/>
<dbReference type="CDD" id="cd00121">
    <property type="entry name" value="MATH"/>
    <property type="match status" value="1"/>
</dbReference>